<evidence type="ECO:0000313" key="1">
    <source>
        <dbReference type="EMBL" id="CAG6744986.1"/>
    </source>
</evidence>
<name>A0A8D9E914_9HEMI</name>
<protein>
    <submittedName>
        <fullName evidence="1">Uncharacterized protein</fullName>
    </submittedName>
</protein>
<sequence>MTGVRWRHFLSSTKYHVVLSSQTRSSFFAQSVNFSKRLVVEILNLRSTPNRLNCSGWTAIASGRTLFSLVGSTNRSRLCAHLAPTTKRTLFNKWLFPDQFLCFSYHRFRLRSKTLANMWPL</sequence>
<reference evidence="1" key="1">
    <citation type="submission" date="2021-05" db="EMBL/GenBank/DDBJ databases">
        <authorList>
            <person name="Alioto T."/>
            <person name="Alioto T."/>
            <person name="Gomez Garrido J."/>
        </authorList>
    </citation>
    <scope>NUCLEOTIDE SEQUENCE</scope>
</reference>
<dbReference type="AlphaFoldDB" id="A0A8D9E914"/>
<dbReference type="EMBL" id="HBUF01480632">
    <property type="protein sequence ID" value="CAG6744986.1"/>
    <property type="molecule type" value="Transcribed_RNA"/>
</dbReference>
<proteinExistence type="predicted"/>
<organism evidence="1">
    <name type="scientific">Cacopsylla melanoneura</name>
    <dbReference type="NCBI Taxonomy" id="428564"/>
    <lineage>
        <taxon>Eukaryota</taxon>
        <taxon>Metazoa</taxon>
        <taxon>Ecdysozoa</taxon>
        <taxon>Arthropoda</taxon>
        <taxon>Hexapoda</taxon>
        <taxon>Insecta</taxon>
        <taxon>Pterygota</taxon>
        <taxon>Neoptera</taxon>
        <taxon>Paraneoptera</taxon>
        <taxon>Hemiptera</taxon>
        <taxon>Sternorrhyncha</taxon>
        <taxon>Psylloidea</taxon>
        <taxon>Psyllidae</taxon>
        <taxon>Psyllinae</taxon>
        <taxon>Cacopsylla</taxon>
    </lineage>
</organism>
<accession>A0A8D9E914</accession>